<dbReference type="OrthoDB" id="43316at2"/>
<name>A0A1G7XBN2_9FLAO</name>
<dbReference type="RefSeq" id="WP_091255188.1">
    <property type="nucleotide sequence ID" value="NZ_FNDB01000002.1"/>
</dbReference>
<dbReference type="STRING" id="178355.SAMN04488062_102249"/>
<dbReference type="GO" id="GO:0003677">
    <property type="term" value="F:DNA binding"/>
    <property type="evidence" value="ECO:0007669"/>
    <property type="project" value="UniProtKB-KW"/>
</dbReference>
<evidence type="ECO:0000259" key="2">
    <source>
        <dbReference type="Pfam" id="PF25583"/>
    </source>
</evidence>
<evidence type="ECO:0000259" key="1">
    <source>
        <dbReference type="Pfam" id="PF13280"/>
    </source>
</evidence>
<organism evidence="3 4">
    <name type="scientific">Flavobacterium omnivorum</name>
    <dbReference type="NCBI Taxonomy" id="178355"/>
    <lineage>
        <taxon>Bacteria</taxon>
        <taxon>Pseudomonadati</taxon>
        <taxon>Bacteroidota</taxon>
        <taxon>Flavobacteriia</taxon>
        <taxon>Flavobacteriales</taxon>
        <taxon>Flavobacteriaceae</taxon>
        <taxon>Flavobacterium</taxon>
    </lineage>
</organism>
<dbReference type="Pfam" id="PF25583">
    <property type="entry name" value="WCX"/>
    <property type="match status" value="1"/>
</dbReference>
<dbReference type="InterPro" id="IPR026881">
    <property type="entry name" value="WYL_dom"/>
</dbReference>
<dbReference type="PANTHER" id="PTHR34580:SF9">
    <property type="entry name" value="SLL5097 PROTEIN"/>
    <property type="match status" value="1"/>
</dbReference>
<feature type="domain" description="WYL" evidence="1">
    <location>
        <begin position="122"/>
        <end position="188"/>
    </location>
</feature>
<dbReference type="AlphaFoldDB" id="A0A1G7XBN2"/>
<evidence type="ECO:0000313" key="4">
    <source>
        <dbReference type="Proteomes" id="UP000199274"/>
    </source>
</evidence>
<feature type="domain" description="WCX" evidence="2">
    <location>
        <begin position="223"/>
        <end position="295"/>
    </location>
</feature>
<keyword evidence="3" id="KW-0238">DNA-binding</keyword>
<evidence type="ECO:0000313" key="3">
    <source>
        <dbReference type="EMBL" id="SDG81609.1"/>
    </source>
</evidence>
<dbReference type="Proteomes" id="UP000199274">
    <property type="component" value="Unassembled WGS sequence"/>
</dbReference>
<gene>
    <name evidence="3" type="ORF">SAMN04488062_102249</name>
</gene>
<dbReference type="InterPro" id="IPR051534">
    <property type="entry name" value="CBASS_pafABC_assoc_protein"/>
</dbReference>
<dbReference type="Pfam" id="PF13280">
    <property type="entry name" value="WYL"/>
    <property type="match status" value="1"/>
</dbReference>
<reference evidence="4" key="1">
    <citation type="submission" date="2016-10" db="EMBL/GenBank/DDBJ databases">
        <authorList>
            <person name="Varghese N."/>
            <person name="Submissions S."/>
        </authorList>
    </citation>
    <scope>NUCLEOTIDE SEQUENCE [LARGE SCALE GENOMIC DNA]</scope>
    <source>
        <strain evidence="4">CGMCC 1.2747</strain>
    </source>
</reference>
<sequence length="302" mass="35914">MSKKQFIKRHHLIINKLRSNPCSFKELQKHLANHSIDADENYVISKRTFERDVNEIRDIYKIDIEYVRTINCYVIVHDADEVKTDRLMETFQIFNALSISESLSNQIILENRQPLGTENMHGLMHAIKNHFEVHFTHEKYWDEDHEKTKRTVQPLALKEARNRWYLIAKDTKDNRIKPFGLDRITDLDITRKKFIYPTGYNPEEVYRHSFGIITEDNNPPQKIILSYSYDQGKYIKSLPLHHSQRELVDDEKEYRIELLLHPTYDFLMELLSVGKEVKVIEPLSLQKKIVEMLVATLKQYSN</sequence>
<dbReference type="PROSITE" id="PS52050">
    <property type="entry name" value="WYL"/>
    <property type="match status" value="1"/>
</dbReference>
<accession>A0A1G7XBN2</accession>
<dbReference type="EMBL" id="FNDB01000002">
    <property type="protein sequence ID" value="SDG81609.1"/>
    <property type="molecule type" value="Genomic_DNA"/>
</dbReference>
<keyword evidence="4" id="KW-1185">Reference proteome</keyword>
<proteinExistence type="predicted"/>
<dbReference type="InterPro" id="IPR057727">
    <property type="entry name" value="WCX_dom"/>
</dbReference>
<dbReference type="PANTHER" id="PTHR34580">
    <property type="match status" value="1"/>
</dbReference>
<protein>
    <submittedName>
        <fullName evidence="3">Predicted DNA-binding transcriptional regulator YafY, contains an HTH and WYL domains</fullName>
    </submittedName>
</protein>